<evidence type="ECO:0000256" key="1">
    <source>
        <dbReference type="ARBA" id="ARBA00004496"/>
    </source>
</evidence>
<sequence>MELKHATDGPTTRMRFHLLKRLQKAAKLADKFAALCAQRADDQTSLEAEAYAAYMWGSLLLERESDWQEALKRFSKAKTIYEQLGTVGTVEQRVLCRERVEELEPSIRYCKYKSGGGAQAEDLSELTNQEGPGMDILQSKLEMVMEEARAKQAASMTELPWQGRRLPVRNEKTRVCILRVDDLMKDLEGSASSPLTHERRLGIYDKVFVALQDAKKHVRDDLASAGGATAPADVADELQSLDNAVSGMLLQRTIERNQLFVEAAKAKLERQERGLPGEKGEKAARPEDLVRLYDTLLQNVSDLSDIATSVRNRKEEDVELEKACEAKQLALRASRCFYVAQSYSNAAKFAEAYVLFKRAAEQAQSASEAYRKVKRPDERDVADAQDVLSRARTQRSLVHARGCAEAARSEEAVQKGVKKLDLRDAAVKDKGERKPTLLEALDEYVPAIGAANSKEAPRIAEIPPAFQAVPCRPIVLDTALNAITFPSLEHKVKKEEKKSGLLGWFRR</sequence>
<gene>
    <name evidence="10" type="ORF">KFL_006310110</name>
</gene>
<accession>A0A1Y1IMJ0</accession>
<dbReference type="Proteomes" id="UP000054558">
    <property type="component" value="Unassembled WGS sequence"/>
</dbReference>
<evidence type="ECO:0000256" key="2">
    <source>
        <dbReference type="ARBA" id="ARBA00004604"/>
    </source>
</evidence>
<evidence type="ECO:0000256" key="6">
    <source>
        <dbReference type="ARBA" id="ARBA00023135"/>
    </source>
</evidence>
<dbReference type="GO" id="GO:0006614">
    <property type="term" value="P:SRP-dependent cotranslational protein targeting to membrane"/>
    <property type="evidence" value="ECO:0000318"/>
    <property type="project" value="GO_Central"/>
</dbReference>
<dbReference type="GO" id="GO:0005047">
    <property type="term" value="F:signal recognition particle binding"/>
    <property type="evidence" value="ECO:0000318"/>
    <property type="project" value="GO_Central"/>
</dbReference>
<evidence type="ECO:0000256" key="9">
    <source>
        <dbReference type="ARBA" id="ARBA00029498"/>
    </source>
</evidence>
<keyword evidence="7" id="KW-0539">Nucleus</keyword>
<evidence type="ECO:0000313" key="11">
    <source>
        <dbReference type="Proteomes" id="UP000054558"/>
    </source>
</evidence>
<dbReference type="PIRSF" id="PIRSF038995">
    <property type="entry name" value="SRP68"/>
    <property type="match status" value="1"/>
</dbReference>
<dbReference type="EMBL" id="DF237580">
    <property type="protein sequence ID" value="GAQ90361.1"/>
    <property type="molecule type" value="Genomic_DNA"/>
</dbReference>
<keyword evidence="8" id="KW-0687">Ribonucleoprotein</keyword>
<dbReference type="STRING" id="105231.A0A1Y1IMJ0"/>
<dbReference type="GO" id="GO:0005730">
    <property type="term" value="C:nucleolus"/>
    <property type="evidence" value="ECO:0007669"/>
    <property type="project" value="UniProtKB-SubCell"/>
</dbReference>
<reference evidence="10 11" key="1">
    <citation type="journal article" date="2014" name="Nat. Commun.">
        <title>Klebsormidium flaccidum genome reveals primary factors for plant terrestrial adaptation.</title>
        <authorList>
            <person name="Hori K."/>
            <person name="Maruyama F."/>
            <person name="Fujisawa T."/>
            <person name="Togashi T."/>
            <person name="Yamamoto N."/>
            <person name="Seo M."/>
            <person name="Sato S."/>
            <person name="Yamada T."/>
            <person name="Mori H."/>
            <person name="Tajima N."/>
            <person name="Moriyama T."/>
            <person name="Ikeuchi M."/>
            <person name="Watanabe M."/>
            <person name="Wada H."/>
            <person name="Kobayashi K."/>
            <person name="Saito M."/>
            <person name="Masuda T."/>
            <person name="Sasaki-Sekimoto Y."/>
            <person name="Mashiguchi K."/>
            <person name="Awai K."/>
            <person name="Shimojima M."/>
            <person name="Masuda S."/>
            <person name="Iwai M."/>
            <person name="Nobusawa T."/>
            <person name="Narise T."/>
            <person name="Kondo S."/>
            <person name="Saito H."/>
            <person name="Sato R."/>
            <person name="Murakawa M."/>
            <person name="Ihara Y."/>
            <person name="Oshima-Yamada Y."/>
            <person name="Ohtaka K."/>
            <person name="Satoh M."/>
            <person name="Sonobe K."/>
            <person name="Ishii M."/>
            <person name="Ohtani R."/>
            <person name="Kanamori-Sato M."/>
            <person name="Honoki R."/>
            <person name="Miyazaki D."/>
            <person name="Mochizuki H."/>
            <person name="Umetsu J."/>
            <person name="Higashi K."/>
            <person name="Shibata D."/>
            <person name="Kamiya Y."/>
            <person name="Sato N."/>
            <person name="Nakamura Y."/>
            <person name="Tabata S."/>
            <person name="Ida S."/>
            <person name="Kurokawa K."/>
            <person name="Ohta H."/>
        </authorList>
    </citation>
    <scope>NUCLEOTIDE SEQUENCE [LARGE SCALE GENOMIC DNA]</scope>
    <source>
        <strain evidence="10 11">NIES-2285</strain>
    </source>
</reference>
<keyword evidence="5" id="KW-0694">RNA-binding</keyword>
<evidence type="ECO:0000256" key="4">
    <source>
        <dbReference type="ARBA" id="ARBA00022490"/>
    </source>
</evidence>
<dbReference type="OMA" id="DERFIHI"/>
<evidence type="ECO:0000256" key="3">
    <source>
        <dbReference type="ARBA" id="ARBA00009352"/>
    </source>
</evidence>
<name>A0A1Y1IMJ0_KLENI</name>
<organism evidence="10 11">
    <name type="scientific">Klebsormidium nitens</name>
    <name type="common">Green alga</name>
    <name type="synonym">Ulothrix nitens</name>
    <dbReference type="NCBI Taxonomy" id="105231"/>
    <lineage>
        <taxon>Eukaryota</taxon>
        <taxon>Viridiplantae</taxon>
        <taxon>Streptophyta</taxon>
        <taxon>Klebsormidiophyceae</taxon>
        <taxon>Klebsormidiales</taxon>
        <taxon>Klebsormidiaceae</taxon>
        <taxon>Klebsormidium</taxon>
    </lineage>
</organism>
<keyword evidence="11" id="KW-1185">Reference proteome</keyword>
<dbReference type="Gene3D" id="1.10.3450.40">
    <property type="entry name" value="Signal recognition particle, SRP68 subunit, RNA-binding domain"/>
    <property type="match status" value="1"/>
</dbReference>
<dbReference type="AlphaFoldDB" id="A0A1Y1IMJ0"/>
<protein>
    <recommendedName>
        <fullName evidence="9">Signal recognition particle subunit SRP68</fullName>
    </recommendedName>
</protein>
<dbReference type="Pfam" id="PF16969">
    <property type="entry name" value="SRP68"/>
    <property type="match status" value="1"/>
</dbReference>
<evidence type="ECO:0000256" key="8">
    <source>
        <dbReference type="ARBA" id="ARBA00023274"/>
    </source>
</evidence>
<proteinExistence type="inferred from homology"/>
<dbReference type="GO" id="GO:0008312">
    <property type="term" value="F:7S RNA binding"/>
    <property type="evidence" value="ECO:0007669"/>
    <property type="project" value="InterPro"/>
</dbReference>
<dbReference type="GO" id="GO:0005786">
    <property type="term" value="C:signal recognition particle, endoplasmic reticulum targeting"/>
    <property type="evidence" value="ECO:0000318"/>
    <property type="project" value="GO_Central"/>
</dbReference>
<keyword evidence="6" id="KW-0733">Signal recognition particle</keyword>
<evidence type="ECO:0000256" key="5">
    <source>
        <dbReference type="ARBA" id="ARBA00022884"/>
    </source>
</evidence>
<dbReference type="InterPro" id="IPR026258">
    <property type="entry name" value="SRP68"/>
</dbReference>
<comment type="similarity">
    <text evidence="3">Belongs to the SRP68 family.</text>
</comment>
<evidence type="ECO:0000313" key="10">
    <source>
        <dbReference type="EMBL" id="GAQ90361.1"/>
    </source>
</evidence>
<keyword evidence="4" id="KW-0963">Cytoplasm</keyword>
<dbReference type="GO" id="GO:0030942">
    <property type="term" value="F:endoplasmic reticulum signal peptide binding"/>
    <property type="evidence" value="ECO:0007669"/>
    <property type="project" value="InterPro"/>
</dbReference>
<dbReference type="InterPro" id="IPR038253">
    <property type="entry name" value="SRP68_N_sf"/>
</dbReference>
<dbReference type="PANTHER" id="PTHR12860">
    <property type="entry name" value="SIGNAL RECOGNITION PARTICLE 68 KDA PROTEIN"/>
    <property type="match status" value="1"/>
</dbReference>
<comment type="subcellular location">
    <subcellularLocation>
        <location evidence="1">Cytoplasm</location>
    </subcellularLocation>
    <subcellularLocation>
        <location evidence="2">Nucleus</location>
        <location evidence="2">Nucleolus</location>
    </subcellularLocation>
</comment>
<evidence type="ECO:0000256" key="7">
    <source>
        <dbReference type="ARBA" id="ARBA00023242"/>
    </source>
</evidence>
<dbReference type="PANTHER" id="PTHR12860:SF0">
    <property type="entry name" value="SIGNAL RECOGNITION PARTICLE SUBUNIT SRP68"/>
    <property type="match status" value="1"/>
</dbReference>
<dbReference type="OrthoDB" id="10255118at2759"/>